<evidence type="ECO:0000313" key="3">
    <source>
        <dbReference type="Proteomes" id="UP000035065"/>
    </source>
</evidence>
<comment type="caution">
    <text evidence="2">The sequence shown here is derived from an EMBL/GenBank/DDBJ whole genome shotgun (WGS) entry which is preliminary data.</text>
</comment>
<dbReference type="eggNOG" id="ENOG5031VX0">
    <property type="taxonomic scope" value="Bacteria"/>
</dbReference>
<proteinExistence type="predicted"/>
<evidence type="ECO:0000313" key="2">
    <source>
        <dbReference type="EMBL" id="EGD54416.1"/>
    </source>
</evidence>
<gene>
    <name evidence="2" type="ORF">SCNU_14069</name>
</gene>
<accession>F1YLM2</accession>
<sequence>MRSTTRTTTRIAAAAVFTATIAAGAATIGSGAASADGFPDGPYCNGPAAVLAESAWSQVAICPVQGPTGWEYSGKGKATGETIDLWGATRDSYGFHAYNNGYTYHVHPDRLLITSPDGSTVADEPWTFYQSR</sequence>
<dbReference type="AlphaFoldDB" id="F1YLM2"/>
<feature type="chain" id="PRO_5003272047" evidence="1">
    <location>
        <begin position="26"/>
        <end position="132"/>
    </location>
</feature>
<dbReference type="RefSeq" id="WP_009680014.1">
    <property type="nucleotide sequence ID" value="NZ_AEUD01000012.1"/>
</dbReference>
<organism evidence="2 3">
    <name type="scientific">Gordonia neofelifaecis NRRL B-59395</name>
    <dbReference type="NCBI Taxonomy" id="644548"/>
    <lineage>
        <taxon>Bacteria</taxon>
        <taxon>Bacillati</taxon>
        <taxon>Actinomycetota</taxon>
        <taxon>Actinomycetes</taxon>
        <taxon>Mycobacteriales</taxon>
        <taxon>Gordoniaceae</taxon>
        <taxon>Gordonia</taxon>
    </lineage>
</organism>
<keyword evidence="1" id="KW-0732">Signal</keyword>
<dbReference type="OrthoDB" id="4376941at2"/>
<dbReference type="Proteomes" id="UP000035065">
    <property type="component" value="Unassembled WGS sequence"/>
</dbReference>
<protein>
    <submittedName>
        <fullName evidence="2">Uncharacterized protein</fullName>
    </submittedName>
</protein>
<name>F1YLM2_9ACTN</name>
<feature type="signal peptide" evidence="1">
    <location>
        <begin position="1"/>
        <end position="25"/>
    </location>
</feature>
<evidence type="ECO:0000256" key="1">
    <source>
        <dbReference type="SAM" id="SignalP"/>
    </source>
</evidence>
<dbReference type="EMBL" id="AEUD01000012">
    <property type="protein sequence ID" value="EGD54416.1"/>
    <property type="molecule type" value="Genomic_DNA"/>
</dbReference>
<dbReference type="STRING" id="644548.SCNU_14069"/>
<keyword evidence="3" id="KW-1185">Reference proteome</keyword>
<reference evidence="2 3" key="1">
    <citation type="journal article" date="2011" name="J. Bacteriol.">
        <title>Draft Genome Sequence of Gordonia neofelifaecis NRRL B-59395, a Cholesterol-Degrading Actinomycete.</title>
        <authorList>
            <person name="Ge F."/>
            <person name="Li W."/>
            <person name="Chen G."/>
            <person name="Liu Y."/>
            <person name="Zhang G."/>
            <person name="Yong B."/>
            <person name="Wang Q."/>
            <person name="Wang N."/>
            <person name="Huang Z."/>
            <person name="Li W."/>
            <person name="Wang J."/>
            <person name="Wu C."/>
            <person name="Xie Q."/>
            <person name="Liu G."/>
        </authorList>
    </citation>
    <scope>NUCLEOTIDE SEQUENCE [LARGE SCALE GENOMIC DNA]</scope>
    <source>
        <strain evidence="2 3">NRRL B-59395</strain>
    </source>
</reference>